<dbReference type="AlphaFoldDB" id="A0A2P2R2B2"/>
<proteinExistence type="predicted"/>
<sequence length="21" mass="2213">MVAETALIPPSIQEILISSLS</sequence>
<evidence type="ECO:0000313" key="1">
    <source>
        <dbReference type="EMBL" id="MBX73372.1"/>
    </source>
</evidence>
<accession>A0A2P2R2B2</accession>
<name>A0A2P2R2B2_RHIMU</name>
<dbReference type="EMBL" id="GGEC01092888">
    <property type="protein sequence ID" value="MBX73372.1"/>
    <property type="molecule type" value="Transcribed_RNA"/>
</dbReference>
<reference evidence="1" key="1">
    <citation type="submission" date="2018-02" db="EMBL/GenBank/DDBJ databases">
        <title>Rhizophora mucronata_Transcriptome.</title>
        <authorList>
            <person name="Meera S.P."/>
            <person name="Sreeshan A."/>
            <person name="Augustine A."/>
        </authorList>
    </citation>
    <scope>NUCLEOTIDE SEQUENCE</scope>
    <source>
        <tissue evidence="1">Leaf</tissue>
    </source>
</reference>
<protein>
    <submittedName>
        <fullName evidence="1">Uncharacterized protein</fullName>
    </submittedName>
</protein>
<organism evidence="1">
    <name type="scientific">Rhizophora mucronata</name>
    <name type="common">Asiatic mangrove</name>
    <dbReference type="NCBI Taxonomy" id="61149"/>
    <lineage>
        <taxon>Eukaryota</taxon>
        <taxon>Viridiplantae</taxon>
        <taxon>Streptophyta</taxon>
        <taxon>Embryophyta</taxon>
        <taxon>Tracheophyta</taxon>
        <taxon>Spermatophyta</taxon>
        <taxon>Magnoliopsida</taxon>
        <taxon>eudicotyledons</taxon>
        <taxon>Gunneridae</taxon>
        <taxon>Pentapetalae</taxon>
        <taxon>rosids</taxon>
        <taxon>fabids</taxon>
        <taxon>Malpighiales</taxon>
        <taxon>Rhizophoraceae</taxon>
        <taxon>Rhizophora</taxon>
    </lineage>
</organism>